<keyword evidence="7" id="KW-0276">Fatty acid metabolism</keyword>
<comment type="catalytic activity">
    <reaction evidence="14">
        <text>a very-long-chain (3R)-3-hydroxyacyl-CoA = a very-long-chain (2E)-enoyl-CoA + H2O</text>
        <dbReference type="Rhea" id="RHEA:45812"/>
        <dbReference type="ChEBI" id="CHEBI:15377"/>
        <dbReference type="ChEBI" id="CHEBI:83728"/>
        <dbReference type="ChEBI" id="CHEBI:85440"/>
        <dbReference type="EC" id="4.2.1.134"/>
    </reaction>
    <physiologicalReaction direction="left-to-right" evidence="14">
        <dbReference type="Rhea" id="RHEA:45813"/>
    </physiologicalReaction>
</comment>
<dbReference type="GO" id="GO:0102158">
    <property type="term" value="F:very-long-chain (3R)-3-hydroxyacyl-CoA dehydratase activity"/>
    <property type="evidence" value="ECO:0007669"/>
    <property type="project" value="UniProtKB-EC"/>
</dbReference>
<dbReference type="Proteomes" id="UP000694390">
    <property type="component" value="Chromosome 2"/>
</dbReference>
<keyword evidence="6 15" id="KW-0812">Transmembrane</keyword>
<dbReference type="GO" id="GO:0005789">
    <property type="term" value="C:endoplasmic reticulum membrane"/>
    <property type="evidence" value="ECO:0007669"/>
    <property type="project" value="TreeGrafter"/>
</dbReference>
<dbReference type="EC" id="4.2.1.134" evidence="4"/>
<keyword evidence="17" id="KW-1185">Reference proteome</keyword>
<dbReference type="PANTHER" id="PTHR11035">
    <property type="entry name" value="VERY-LONG-CHAIN (3R)-3-HYDROXYACYL-COA DEHYDRATASE"/>
    <property type="match status" value="1"/>
</dbReference>
<comment type="similarity">
    <text evidence="3">Belongs to the very long-chain fatty acids dehydratase HACD family.</text>
</comment>
<feature type="transmembrane region" description="Helical" evidence="15">
    <location>
        <begin position="33"/>
        <end position="56"/>
    </location>
</feature>
<dbReference type="InterPro" id="IPR007482">
    <property type="entry name" value="Tyr_Pase-like_PTPLA"/>
</dbReference>
<keyword evidence="9" id="KW-0443">Lipid metabolism</keyword>
<evidence type="ECO:0000256" key="2">
    <source>
        <dbReference type="ARBA" id="ARBA00005194"/>
    </source>
</evidence>
<dbReference type="PANTHER" id="PTHR11035:SF22">
    <property type="entry name" value="VERY-LONG-CHAIN (3R)-3-HYDROXYACYL-COA DEHYDRATASE 1"/>
    <property type="match status" value="1"/>
</dbReference>
<evidence type="ECO:0000256" key="14">
    <source>
        <dbReference type="ARBA" id="ARBA00023727"/>
    </source>
</evidence>
<dbReference type="Ensembl" id="ENSGEVT00005017723.1">
    <property type="protein sequence ID" value="ENSGEVP00005016868.1"/>
    <property type="gene ID" value="ENSGEVG00005011862.1"/>
</dbReference>
<evidence type="ECO:0000256" key="12">
    <source>
        <dbReference type="ARBA" id="ARBA00023239"/>
    </source>
</evidence>
<gene>
    <name evidence="16" type="primary">HACD1</name>
</gene>
<evidence type="ECO:0000256" key="11">
    <source>
        <dbReference type="ARBA" id="ARBA00023160"/>
    </source>
</evidence>
<evidence type="ECO:0000256" key="1">
    <source>
        <dbReference type="ARBA" id="ARBA00004141"/>
    </source>
</evidence>
<organism evidence="16 17">
    <name type="scientific">Gopherus evgoodei</name>
    <name type="common">Goodes thornscrub tortoise</name>
    <dbReference type="NCBI Taxonomy" id="1825980"/>
    <lineage>
        <taxon>Eukaryota</taxon>
        <taxon>Metazoa</taxon>
        <taxon>Chordata</taxon>
        <taxon>Craniata</taxon>
        <taxon>Vertebrata</taxon>
        <taxon>Euteleostomi</taxon>
        <taxon>Archelosauria</taxon>
        <taxon>Testudinata</taxon>
        <taxon>Testudines</taxon>
        <taxon>Cryptodira</taxon>
        <taxon>Durocryptodira</taxon>
        <taxon>Testudinoidea</taxon>
        <taxon>Testudinidae</taxon>
        <taxon>Gopherus</taxon>
    </lineage>
</organism>
<protein>
    <recommendedName>
        <fullName evidence="4">very-long-chain (3R)-3-hydroxyacyl-CoA dehydratase</fullName>
        <ecNumber evidence="4">4.2.1.134</ecNumber>
    </recommendedName>
</protein>
<dbReference type="GO" id="GO:0030148">
    <property type="term" value="P:sphingolipid biosynthetic process"/>
    <property type="evidence" value="ECO:0007669"/>
    <property type="project" value="TreeGrafter"/>
</dbReference>
<comment type="catalytic activity">
    <reaction evidence="13">
        <text>(3R)-hydroxyhexadecanoyl-CoA = (2E)-hexadecenoyl-CoA + H2O</text>
        <dbReference type="Rhea" id="RHEA:39159"/>
        <dbReference type="ChEBI" id="CHEBI:15377"/>
        <dbReference type="ChEBI" id="CHEBI:61526"/>
        <dbReference type="ChEBI" id="CHEBI:74278"/>
    </reaction>
    <physiologicalReaction direction="left-to-right" evidence="13">
        <dbReference type="Rhea" id="RHEA:39160"/>
    </physiologicalReaction>
</comment>
<evidence type="ECO:0000256" key="10">
    <source>
        <dbReference type="ARBA" id="ARBA00023136"/>
    </source>
</evidence>
<evidence type="ECO:0000256" key="6">
    <source>
        <dbReference type="ARBA" id="ARBA00022692"/>
    </source>
</evidence>
<evidence type="ECO:0000256" key="5">
    <source>
        <dbReference type="ARBA" id="ARBA00022516"/>
    </source>
</evidence>
<accession>A0A8C4WJJ2</accession>
<dbReference type="GO" id="GO:0042761">
    <property type="term" value="P:very long-chain fatty acid biosynthetic process"/>
    <property type="evidence" value="ECO:0007669"/>
    <property type="project" value="TreeGrafter"/>
</dbReference>
<evidence type="ECO:0000256" key="13">
    <source>
        <dbReference type="ARBA" id="ARBA00023688"/>
    </source>
</evidence>
<evidence type="ECO:0000256" key="8">
    <source>
        <dbReference type="ARBA" id="ARBA00022989"/>
    </source>
</evidence>
<comment type="pathway">
    <text evidence="2">Lipid metabolism; fatty acid biosynthesis.</text>
</comment>
<evidence type="ECO:0000256" key="9">
    <source>
        <dbReference type="ARBA" id="ARBA00023098"/>
    </source>
</evidence>
<evidence type="ECO:0000256" key="15">
    <source>
        <dbReference type="SAM" id="Phobius"/>
    </source>
</evidence>
<dbReference type="GO" id="GO:0030497">
    <property type="term" value="P:fatty acid elongation"/>
    <property type="evidence" value="ECO:0007669"/>
    <property type="project" value="TreeGrafter"/>
</dbReference>
<sequence length="157" mass="17682">MASSEEDGAGSGSLEEKEKGRKRRLGALATAWLIGYNIAMTAGWLVLAIAMVRFYMQKGTYKGLYKTIQKTLKFFQTFAVLEKNSDLDKMLHVKLRFGFEAEEQGSPLCSWNSSHLCACDWGPSEFKNLHGVVYNTQYKTDTTFLSSCILLELLVNF</sequence>
<keyword evidence="8 15" id="KW-1133">Transmembrane helix</keyword>
<keyword evidence="12" id="KW-0456">Lyase</keyword>
<name>A0A8C4WJJ2_9SAUR</name>
<comment type="subcellular location">
    <subcellularLocation>
        <location evidence="1">Membrane</location>
        <topology evidence="1">Multi-pass membrane protein</topology>
    </subcellularLocation>
</comment>
<keyword evidence="5" id="KW-0444">Lipid biosynthesis</keyword>
<keyword evidence="11" id="KW-0275">Fatty acid biosynthesis</keyword>
<evidence type="ECO:0000256" key="4">
    <source>
        <dbReference type="ARBA" id="ARBA00013122"/>
    </source>
</evidence>
<proteinExistence type="inferred from homology"/>
<reference evidence="16" key="2">
    <citation type="submission" date="2025-08" db="UniProtKB">
        <authorList>
            <consortium name="Ensembl"/>
        </authorList>
    </citation>
    <scope>IDENTIFICATION</scope>
</reference>
<evidence type="ECO:0000313" key="17">
    <source>
        <dbReference type="Proteomes" id="UP000694390"/>
    </source>
</evidence>
<dbReference type="OrthoDB" id="46988at2759"/>
<reference evidence="16" key="1">
    <citation type="submission" date="2019-06" db="EMBL/GenBank/DDBJ databases">
        <title>G10K-VGP Goodes thornscrub tortoise genome, primary haplotype.</title>
        <authorList>
            <person name="Murphy B."/>
            <person name="Edwards T."/>
            <person name="Rhie A."/>
            <person name="Koren S."/>
            <person name="Phillippy A."/>
            <person name="Fedrigo O."/>
            <person name="Haase B."/>
            <person name="Mountcastle J."/>
            <person name="Lewin H."/>
            <person name="Damas J."/>
            <person name="Howe K."/>
            <person name="Formenti G."/>
            <person name="Myers G."/>
            <person name="Durbin R."/>
            <person name="Jarvis E.D."/>
        </authorList>
    </citation>
    <scope>NUCLEOTIDE SEQUENCE [LARGE SCALE GENOMIC DNA]</scope>
</reference>
<evidence type="ECO:0000256" key="3">
    <source>
        <dbReference type="ARBA" id="ARBA00007811"/>
    </source>
</evidence>
<evidence type="ECO:0000256" key="7">
    <source>
        <dbReference type="ARBA" id="ARBA00022832"/>
    </source>
</evidence>
<dbReference type="UniPathway" id="UPA00094"/>
<reference evidence="16" key="3">
    <citation type="submission" date="2025-09" db="UniProtKB">
        <authorList>
            <consortium name="Ensembl"/>
        </authorList>
    </citation>
    <scope>IDENTIFICATION</scope>
</reference>
<dbReference type="GeneTree" id="ENSGT00530000062962"/>
<dbReference type="AlphaFoldDB" id="A0A8C4WJJ2"/>
<evidence type="ECO:0000313" key="16">
    <source>
        <dbReference type="Ensembl" id="ENSGEVP00005016868.1"/>
    </source>
</evidence>
<keyword evidence="10 15" id="KW-0472">Membrane</keyword>